<feature type="region of interest" description="Disordered" evidence="4">
    <location>
        <begin position="251"/>
        <end position="274"/>
    </location>
</feature>
<evidence type="ECO:0000313" key="5">
    <source>
        <dbReference type="EMBL" id="MBM9506275.1"/>
    </source>
</evidence>
<name>A0ABS2TSG3_9ACTN</name>
<keyword evidence="6" id="KW-1185">Reference proteome</keyword>
<dbReference type="Proteomes" id="UP000749040">
    <property type="component" value="Unassembled WGS sequence"/>
</dbReference>
<protein>
    <submittedName>
        <fullName evidence="5">GvpL/GvpF family gas vesicle protein</fullName>
    </submittedName>
</protein>
<evidence type="ECO:0000256" key="2">
    <source>
        <dbReference type="ARBA" id="ARBA00035108"/>
    </source>
</evidence>
<accession>A0ABS2TSG3</accession>
<comment type="subcellular location">
    <subcellularLocation>
        <location evidence="2">Gas vesicle</location>
    </subcellularLocation>
</comment>
<dbReference type="PANTHER" id="PTHR36852:SF1">
    <property type="entry name" value="PROTEIN GVPL 2"/>
    <property type="match status" value="1"/>
</dbReference>
<organism evidence="5 6">
    <name type="scientific">Actinacidiphila acididurans</name>
    <dbReference type="NCBI Taxonomy" id="2784346"/>
    <lineage>
        <taxon>Bacteria</taxon>
        <taxon>Bacillati</taxon>
        <taxon>Actinomycetota</taxon>
        <taxon>Actinomycetes</taxon>
        <taxon>Kitasatosporales</taxon>
        <taxon>Streptomycetaceae</taxon>
        <taxon>Actinacidiphila</taxon>
    </lineage>
</organism>
<comment type="caution">
    <text evidence="5">The sequence shown here is derived from an EMBL/GenBank/DDBJ whole genome shotgun (WGS) entry which is preliminary data.</text>
</comment>
<dbReference type="Pfam" id="PF06386">
    <property type="entry name" value="GvpL_GvpF"/>
    <property type="match status" value="1"/>
</dbReference>
<proteinExistence type="inferred from homology"/>
<reference evidence="5 6" key="1">
    <citation type="submission" date="2021-01" db="EMBL/GenBank/DDBJ databases">
        <title>Streptomyces acididurans sp. nov., isolated from a peat swamp forest soil.</title>
        <authorList>
            <person name="Chantavorakit T."/>
            <person name="Duangmal K."/>
        </authorList>
    </citation>
    <scope>NUCLEOTIDE SEQUENCE [LARGE SCALE GENOMIC DNA]</scope>
    <source>
        <strain evidence="5 6">KK5PA1</strain>
    </source>
</reference>
<evidence type="ECO:0000313" key="6">
    <source>
        <dbReference type="Proteomes" id="UP000749040"/>
    </source>
</evidence>
<dbReference type="InterPro" id="IPR009430">
    <property type="entry name" value="GvpL/GvpF"/>
</dbReference>
<keyword evidence="1" id="KW-0304">Gas vesicle</keyword>
<evidence type="ECO:0000256" key="4">
    <source>
        <dbReference type="SAM" id="MobiDB-lite"/>
    </source>
</evidence>
<sequence>MSTLYVYGVVAEPDTGPDVTAYPVVGDDPQVHVGWVRSAGLAAAVSALTIDRPLGTPADLRAHAGVLDSLAESGVPVLPFRFGTVLDDEPSVAEGVLADGHDAFTTALDRLRGRTQFTVRARYERDTVLLEVLDERPDIVELRERVAGLSEVAGRSELMRLGELVAQALDGKREADAARLRERLAPAADAVVALEPADEDAIADLSFLVPDSGRPAFEQAAEQLAAEWRGRARLRLLGPLAPYDFVVEAMTEAPGPARPTRAGDSGSGRQRARK</sequence>
<dbReference type="EMBL" id="JADKYB010000008">
    <property type="protein sequence ID" value="MBM9506275.1"/>
    <property type="molecule type" value="Genomic_DNA"/>
</dbReference>
<evidence type="ECO:0000256" key="1">
    <source>
        <dbReference type="ARBA" id="ARBA00022987"/>
    </source>
</evidence>
<comment type="similarity">
    <text evidence="3">Belongs to the gas vesicle GvpF/GvpL family.</text>
</comment>
<dbReference type="RefSeq" id="WP_205358128.1">
    <property type="nucleotide sequence ID" value="NZ_JADKYB010000008.1"/>
</dbReference>
<dbReference type="PANTHER" id="PTHR36852">
    <property type="entry name" value="PROTEIN GVPL 2"/>
    <property type="match status" value="1"/>
</dbReference>
<evidence type="ECO:0000256" key="3">
    <source>
        <dbReference type="ARBA" id="ARBA00035643"/>
    </source>
</evidence>
<gene>
    <name evidence="5" type="ORF">ITX44_17290</name>
</gene>